<evidence type="ECO:0008006" key="4">
    <source>
        <dbReference type="Google" id="ProtNLM"/>
    </source>
</evidence>
<feature type="region of interest" description="Disordered" evidence="1">
    <location>
        <begin position="489"/>
        <end position="517"/>
    </location>
</feature>
<feature type="compositionally biased region" description="Polar residues" evidence="1">
    <location>
        <begin position="450"/>
        <end position="459"/>
    </location>
</feature>
<feature type="compositionally biased region" description="Low complexity" evidence="1">
    <location>
        <begin position="728"/>
        <end position="737"/>
    </location>
</feature>
<feature type="region of interest" description="Disordered" evidence="1">
    <location>
        <begin position="706"/>
        <end position="785"/>
    </location>
</feature>
<organism evidence="2 3">
    <name type="scientific">Chloropicon primus</name>
    <dbReference type="NCBI Taxonomy" id="1764295"/>
    <lineage>
        <taxon>Eukaryota</taxon>
        <taxon>Viridiplantae</taxon>
        <taxon>Chlorophyta</taxon>
        <taxon>Chloropicophyceae</taxon>
        <taxon>Chloropicales</taxon>
        <taxon>Chloropicaceae</taxon>
        <taxon>Chloropicon</taxon>
    </lineage>
</organism>
<dbReference type="PANTHER" id="PTHR23084">
    <property type="entry name" value="PHOSPHATIDYLINOSITOL-4-PHOSPHATE 5-KINASE RELATED"/>
    <property type="match status" value="1"/>
</dbReference>
<proteinExistence type="predicted"/>
<keyword evidence="3" id="KW-1185">Reference proteome</keyword>
<evidence type="ECO:0000256" key="1">
    <source>
        <dbReference type="SAM" id="MobiDB-lite"/>
    </source>
</evidence>
<dbReference type="SUPFAM" id="SSF82185">
    <property type="entry name" value="Histone H3 K4-specific methyltransferase SET7/9 N-terminal domain"/>
    <property type="match status" value="1"/>
</dbReference>
<sequence length="785" mass="83958">MVFTQPKSKRKGAKPLNDDDDDDDDVPRGFFASVSACEGQQKMMGQGGESGRSELVSFDMPPLASSTPGRFSGQVVMPAGASGALKLASKEALNALIKSGASNGVGVAIWPSKAGAILYSGEVVGTQMNGIGLIEFPSARSTWSMATGKFENGAFSFGRASAGDVLDFIGQSWQEFILSNIQANTFWTASEFKGQWKNGYPSQGITVLPDGSKHVGSWKDGKFHDSCLFVDSDGNWIKGIFQKGELICVTFRSLAKCNLPQSCAHLLNQAEVANISADVLQGEYKSFVEIADKLAVQGMEMSKLAKSISNIAYLKSEEVLGLPAHAVESSLNSLAHLLHKSNPGAKVVNASSPCEVKPDAPLQAANALASSLACQGQQQAVLQMLLQMKKGLVPSLGRLSGAGNAGQGGQQQQQMLTDLLKERGIGVPADLRAYIPKTAQRVGGTVETPVASTSRSQGPPGNVPKKAKPCKFVGLLSVNPPVITIKETTKGKQAAGNEDGGVKETGRQGNGQVKDAKGKAESQKIVIEGYCSSREEIDDISILCISGNKFVRCDTVLKDLSISPNLYSDTPVTNFVVHFAFRPEYTGITHFLFASKASEKPFSASESAGPCKAELEFNGELKDYHVLPLVVLPTYLETVREEILRSFKNLDLVGYQSHYQNRSKFLQALGAALGDGAAREPSALENLMLTSSDMRMPLTLAALAERKEQSEAGGQQKQVPAVAEQGREQTAAEQQEQPPVPSEKKESPAEDQKRERSPDVSKGQSPEKGEPVLKKLKIKLPPPQM</sequence>
<evidence type="ECO:0000313" key="3">
    <source>
        <dbReference type="Proteomes" id="UP000316726"/>
    </source>
</evidence>
<feature type="compositionally biased region" description="Basic and acidic residues" evidence="1">
    <location>
        <begin position="742"/>
        <end position="773"/>
    </location>
</feature>
<dbReference type="STRING" id="1764295.A0A5B8MCA4"/>
<dbReference type="PANTHER" id="PTHR23084:SF263">
    <property type="entry name" value="MORN REPEAT-CONTAINING PROTEIN 1"/>
    <property type="match status" value="1"/>
</dbReference>
<dbReference type="EMBL" id="CP031034">
    <property type="protein sequence ID" value="QDZ17979.1"/>
    <property type="molecule type" value="Genomic_DNA"/>
</dbReference>
<evidence type="ECO:0000313" key="2">
    <source>
        <dbReference type="EMBL" id="QDZ17979.1"/>
    </source>
</evidence>
<dbReference type="Gene3D" id="2.20.110.10">
    <property type="entry name" value="Histone H3 K4-specific methyltransferase SET7/9 N-terminal domain"/>
    <property type="match status" value="1"/>
</dbReference>
<feature type="region of interest" description="Disordered" evidence="1">
    <location>
        <begin position="443"/>
        <end position="465"/>
    </location>
</feature>
<accession>A0A5B8MCA4</accession>
<protein>
    <recommendedName>
        <fullName evidence="4">MORN repeat domain-containing protein</fullName>
    </recommendedName>
</protein>
<feature type="region of interest" description="Disordered" evidence="1">
    <location>
        <begin position="1"/>
        <end position="32"/>
    </location>
</feature>
<reference evidence="2 3" key="1">
    <citation type="submission" date="2018-07" db="EMBL/GenBank/DDBJ databases">
        <title>The complete nuclear genome of the prasinophyte Chloropicon primus (CCMP1205).</title>
        <authorList>
            <person name="Pombert J.-F."/>
            <person name="Otis C."/>
            <person name="Turmel M."/>
            <person name="Lemieux C."/>
        </authorList>
    </citation>
    <scope>NUCLEOTIDE SEQUENCE [LARGE SCALE GENOMIC DNA]</scope>
    <source>
        <strain evidence="2 3">CCMP1205</strain>
    </source>
</reference>
<gene>
    <name evidence="2" type="ORF">A3770_01p04970</name>
</gene>
<dbReference type="Proteomes" id="UP000316726">
    <property type="component" value="Chromosome 1"/>
</dbReference>
<dbReference type="OrthoDB" id="187215at2759"/>
<dbReference type="AlphaFoldDB" id="A0A5B8MCA4"/>
<name>A0A5B8MCA4_9CHLO</name>